<dbReference type="InterPro" id="IPR012337">
    <property type="entry name" value="RNaseH-like_sf"/>
</dbReference>
<comment type="caution">
    <text evidence="3">The sequence shown here is derived from an EMBL/GenBank/DDBJ whole genome shotgun (WGS) entry which is preliminary data.</text>
</comment>
<dbReference type="PANTHER" id="PTHR47074">
    <property type="entry name" value="BNAC02G40300D PROTEIN"/>
    <property type="match status" value="1"/>
</dbReference>
<dbReference type="EMBL" id="PKPP01000653">
    <property type="protein sequence ID" value="PWA90132.1"/>
    <property type="molecule type" value="Genomic_DNA"/>
</dbReference>
<dbReference type="GO" id="GO:0003676">
    <property type="term" value="F:nucleic acid binding"/>
    <property type="evidence" value="ECO:0007669"/>
    <property type="project" value="InterPro"/>
</dbReference>
<dbReference type="CDD" id="cd06222">
    <property type="entry name" value="RNase_H_like"/>
    <property type="match status" value="1"/>
</dbReference>
<dbReference type="SUPFAM" id="SSF53098">
    <property type="entry name" value="Ribonuclease H-like"/>
    <property type="match status" value="1"/>
</dbReference>
<dbReference type="InterPro" id="IPR036397">
    <property type="entry name" value="RNaseH_sf"/>
</dbReference>
<dbReference type="InterPro" id="IPR052929">
    <property type="entry name" value="RNase_H-like_EbsB-rel"/>
</dbReference>
<accession>A0A2U1PWN1</accession>
<dbReference type="InterPro" id="IPR044730">
    <property type="entry name" value="RNase_H-like_dom_plant"/>
</dbReference>
<dbReference type="AlphaFoldDB" id="A0A2U1PWN1"/>
<dbReference type="Pfam" id="PF13456">
    <property type="entry name" value="RVT_3"/>
    <property type="match status" value="1"/>
</dbReference>
<proteinExistence type="predicted"/>
<feature type="domain" description="RNase H type-1" evidence="2">
    <location>
        <begin position="36"/>
        <end position="143"/>
    </location>
</feature>
<dbReference type="OrthoDB" id="1906820at2759"/>
<dbReference type="InterPro" id="IPR002156">
    <property type="entry name" value="RNaseH_domain"/>
</dbReference>
<name>A0A2U1PWN1_ARTAN</name>
<keyword evidence="4" id="KW-1185">Reference proteome</keyword>
<dbReference type="Proteomes" id="UP000245207">
    <property type="component" value="Unassembled WGS sequence"/>
</dbReference>
<dbReference type="STRING" id="35608.A0A2U1PWN1"/>
<evidence type="ECO:0000259" key="2">
    <source>
        <dbReference type="Pfam" id="PF13456"/>
    </source>
</evidence>
<feature type="compositionally biased region" description="Low complexity" evidence="1">
    <location>
        <begin position="1"/>
        <end position="18"/>
    </location>
</feature>
<dbReference type="PANTHER" id="PTHR47074:SF11">
    <property type="entry name" value="REVERSE TRANSCRIPTASE-LIKE PROTEIN"/>
    <property type="match status" value="1"/>
</dbReference>
<reference evidence="3 4" key="1">
    <citation type="journal article" date="2018" name="Mol. Plant">
        <title>The genome of Artemisia annua provides insight into the evolution of Asteraceae family and artemisinin biosynthesis.</title>
        <authorList>
            <person name="Shen Q."/>
            <person name="Zhang L."/>
            <person name="Liao Z."/>
            <person name="Wang S."/>
            <person name="Yan T."/>
            <person name="Shi P."/>
            <person name="Liu M."/>
            <person name="Fu X."/>
            <person name="Pan Q."/>
            <person name="Wang Y."/>
            <person name="Lv Z."/>
            <person name="Lu X."/>
            <person name="Zhang F."/>
            <person name="Jiang W."/>
            <person name="Ma Y."/>
            <person name="Chen M."/>
            <person name="Hao X."/>
            <person name="Li L."/>
            <person name="Tang Y."/>
            <person name="Lv G."/>
            <person name="Zhou Y."/>
            <person name="Sun X."/>
            <person name="Brodelius P.E."/>
            <person name="Rose J.K.C."/>
            <person name="Tang K."/>
        </authorList>
    </citation>
    <scope>NUCLEOTIDE SEQUENCE [LARGE SCALE GENOMIC DNA]</scope>
    <source>
        <strain evidence="4">cv. Huhao1</strain>
        <tissue evidence="3">Leaf</tissue>
    </source>
</reference>
<dbReference type="Gene3D" id="3.30.420.10">
    <property type="entry name" value="Ribonuclease H-like superfamily/Ribonuclease H"/>
    <property type="match status" value="1"/>
</dbReference>
<evidence type="ECO:0000313" key="4">
    <source>
        <dbReference type="Proteomes" id="UP000245207"/>
    </source>
</evidence>
<feature type="region of interest" description="Disordered" evidence="1">
    <location>
        <begin position="1"/>
        <end position="27"/>
    </location>
</feature>
<evidence type="ECO:0000313" key="3">
    <source>
        <dbReference type="EMBL" id="PWA90132.1"/>
    </source>
</evidence>
<organism evidence="3 4">
    <name type="scientific">Artemisia annua</name>
    <name type="common">Sweet wormwood</name>
    <dbReference type="NCBI Taxonomy" id="35608"/>
    <lineage>
        <taxon>Eukaryota</taxon>
        <taxon>Viridiplantae</taxon>
        <taxon>Streptophyta</taxon>
        <taxon>Embryophyta</taxon>
        <taxon>Tracheophyta</taxon>
        <taxon>Spermatophyta</taxon>
        <taxon>Magnoliopsida</taxon>
        <taxon>eudicotyledons</taxon>
        <taxon>Gunneridae</taxon>
        <taxon>Pentapetalae</taxon>
        <taxon>asterids</taxon>
        <taxon>campanulids</taxon>
        <taxon>Asterales</taxon>
        <taxon>Asteraceae</taxon>
        <taxon>Asteroideae</taxon>
        <taxon>Anthemideae</taxon>
        <taxon>Artemisiinae</taxon>
        <taxon>Artemisia</taxon>
    </lineage>
</organism>
<dbReference type="GO" id="GO:0004523">
    <property type="term" value="F:RNA-DNA hybrid ribonuclease activity"/>
    <property type="evidence" value="ECO:0007669"/>
    <property type="project" value="InterPro"/>
</dbReference>
<sequence length="174" mass="19230">MPAASRTCSTSSTSSTAAVKHVPLHGRNHSSNKLNLIVMHRGKKKLAGQVWGVRVECYAVSPLEAEAKAIMWAMTHARNRNFQNVVFESDSLSLVNALRNRSTLRQRACLFSQILDTSLAFSTCNWSFVKRDGNMVAHSIATWGIGCNDEIVLEGRVPNCSLDRVTNDVLLSRD</sequence>
<gene>
    <name evidence="3" type="ORF">CTI12_AA102250</name>
</gene>
<evidence type="ECO:0000256" key="1">
    <source>
        <dbReference type="SAM" id="MobiDB-lite"/>
    </source>
</evidence>
<protein>
    <recommendedName>
        <fullName evidence="2">RNase H type-1 domain-containing protein</fullName>
    </recommendedName>
</protein>